<keyword evidence="1" id="KW-1133">Transmembrane helix</keyword>
<dbReference type="HOGENOM" id="CLU_3106660_0_0_1"/>
<name>A0A0C9V6H7_9AGAM</name>
<accession>A0A0C9V6H7</accession>
<reference evidence="2 3" key="1">
    <citation type="submission" date="2014-04" db="EMBL/GenBank/DDBJ databases">
        <title>Evolutionary Origins and Diversification of the Mycorrhizal Mutualists.</title>
        <authorList>
            <consortium name="DOE Joint Genome Institute"/>
            <consortium name="Mycorrhizal Genomics Consortium"/>
            <person name="Kohler A."/>
            <person name="Kuo A."/>
            <person name="Nagy L.G."/>
            <person name="Floudas D."/>
            <person name="Copeland A."/>
            <person name="Barry K.W."/>
            <person name="Cichocki N."/>
            <person name="Veneault-Fourrey C."/>
            <person name="LaButti K."/>
            <person name="Lindquist E.A."/>
            <person name="Lipzen A."/>
            <person name="Lundell T."/>
            <person name="Morin E."/>
            <person name="Murat C."/>
            <person name="Riley R."/>
            <person name="Ohm R."/>
            <person name="Sun H."/>
            <person name="Tunlid A."/>
            <person name="Henrissat B."/>
            <person name="Grigoriev I.V."/>
            <person name="Hibbett D.S."/>
            <person name="Martin F."/>
        </authorList>
    </citation>
    <scope>NUCLEOTIDE SEQUENCE [LARGE SCALE GENOMIC DNA]</scope>
    <source>
        <strain evidence="2 3">MD-312</strain>
    </source>
</reference>
<dbReference type="AlphaFoldDB" id="A0A0C9V6H7"/>
<keyword evidence="3" id="KW-1185">Reference proteome</keyword>
<evidence type="ECO:0000313" key="3">
    <source>
        <dbReference type="Proteomes" id="UP000053820"/>
    </source>
</evidence>
<evidence type="ECO:0000313" key="2">
    <source>
        <dbReference type="EMBL" id="KIJ61179.1"/>
    </source>
</evidence>
<protein>
    <submittedName>
        <fullName evidence="2">Uncharacterized protein</fullName>
    </submittedName>
</protein>
<organism evidence="2 3">
    <name type="scientific">Hydnomerulius pinastri MD-312</name>
    <dbReference type="NCBI Taxonomy" id="994086"/>
    <lineage>
        <taxon>Eukaryota</taxon>
        <taxon>Fungi</taxon>
        <taxon>Dikarya</taxon>
        <taxon>Basidiomycota</taxon>
        <taxon>Agaricomycotina</taxon>
        <taxon>Agaricomycetes</taxon>
        <taxon>Agaricomycetidae</taxon>
        <taxon>Boletales</taxon>
        <taxon>Boletales incertae sedis</taxon>
        <taxon>Leucogyrophana</taxon>
    </lineage>
</organism>
<evidence type="ECO:0000256" key="1">
    <source>
        <dbReference type="SAM" id="Phobius"/>
    </source>
</evidence>
<dbReference type="EMBL" id="KN839864">
    <property type="protein sequence ID" value="KIJ61179.1"/>
    <property type="molecule type" value="Genomic_DNA"/>
</dbReference>
<dbReference type="Proteomes" id="UP000053820">
    <property type="component" value="Unassembled WGS sequence"/>
</dbReference>
<keyword evidence="1" id="KW-0812">Transmembrane</keyword>
<feature type="transmembrane region" description="Helical" evidence="1">
    <location>
        <begin position="16"/>
        <end position="34"/>
    </location>
</feature>
<proteinExistence type="predicted"/>
<keyword evidence="1" id="KW-0472">Membrane</keyword>
<gene>
    <name evidence="2" type="ORF">HYDPIDRAFT_116145</name>
</gene>
<sequence>MEIEGEGAGWRNVSSWWRYIFIFTYLHNICMPISKCIMHRKDNTPSLANTR</sequence>